<dbReference type="InterPro" id="IPR027278">
    <property type="entry name" value="ACCD_DCysDesulf"/>
</dbReference>
<dbReference type="Gene3D" id="3.40.50.1100">
    <property type="match status" value="2"/>
</dbReference>
<comment type="cofactor">
    <cofactor evidence="1">
        <name>pyridoxal 5'-phosphate</name>
        <dbReference type="ChEBI" id="CHEBI:597326"/>
    </cofactor>
</comment>
<dbReference type="PANTHER" id="PTHR43780">
    <property type="entry name" value="1-AMINOCYCLOPROPANE-1-CARBOXYLATE DEAMINASE-RELATED"/>
    <property type="match status" value="1"/>
</dbReference>
<evidence type="ECO:0000256" key="1">
    <source>
        <dbReference type="ARBA" id="ARBA00001933"/>
    </source>
</evidence>
<organism evidence="7 8">
    <name type="scientific">Trinickia terrae</name>
    <dbReference type="NCBI Taxonomy" id="2571161"/>
    <lineage>
        <taxon>Bacteria</taxon>
        <taxon>Pseudomonadati</taxon>
        <taxon>Pseudomonadota</taxon>
        <taxon>Betaproteobacteria</taxon>
        <taxon>Burkholderiales</taxon>
        <taxon>Burkholderiaceae</taxon>
        <taxon>Trinickia</taxon>
    </lineage>
</organism>
<sequence length="334" mass="35774">MPQLAGFPRFSLDATSTPIQPLEKLSRYLGGANIFVKRDDVHWIGGGGNKLRKLEFLIGQACKERADVVITVGGKQSNHARLTAAAAARAGLKCELVLSRMVDRDDEDYTRNGNVLIDRLFGATIHDLAEGVDPVAFAQDRINELETNGSRVFFCPLGGSSPIGCLGYVNGYYEIAQQEKEAGFRFKQILMANGSGGMQAGLLAGAAISDGDFTRIRGFTVLSDESEARANTLAKLRETALLLAADSDFPESAVQIRADQLGSGYGLPTEQAIEAIALVASKEAILLDPVYSGKAFAGLIEDIRTGELARGSNVLFILSGGVTSLSAYRRQLVR</sequence>
<evidence type="ECO:0000313" key="8">
    <source>
        <dbReference type="Proteomes" id="UP000305539"/>
    </source>
</evidence>
<feature type="domain" description="Tryptophan synthase beta chain-like PALP" evidence="6">
    <location>
        <begin position="13"/>
        <end position="320"/>
    </location>
</feature>
<reference evidence="7 8" key="1">
    <citation type="submission" date="2019-04" db="EMBL/GenBank/DDBJ databases">
        <title>Trinickia sp. 7GSK02, isolated from subtropical forest soil.</title>
        <authorList>
            <person name="Gao Z.-H."/>
            <person name="Qiu L.-H."/>
        </authorList>
    </citation>
    <scope>NUCLEOTIDE SEQUENCE [LARGE SCALE GENOMIC DNA]</scope>
    <source>
        <strain evidence="7 8">7GSK02</strain>
    </source>
</reference>
<dbReference type="Pfam" id="PF00291">
    <property type="entry name" value="PALP"/>
    <property type="match status" value="1"/>
</dbReference>
<comment type="similarity">
    <text evidence="2">Belongs to the ACC deaminase/D-cysteine desulfhydrase family.</text>
</comment>
<dbReference type="Proteomes" id="UP000305539">
    <property type="component" value="Unassembled WGS sequence"/>
</dbReference>
<evidence type="ECO:0000256" key="4">
    <source>
        <dbReference type="PIRSR" id="PIRSR006278-1"/>
    </source>
</evidence>
<dbReference type="OrthoDB" id="9801249at2"/>
<dbReference type="PANTHER" id="PTHR43780:SF2">
    <property type="entry name" value="1-AMINOCYCLOPROPANE-1-CARBOXYLATE DEAMINASE-RELATED"/>
    <property type="match status" value="1"/>
</dbReference>
<dbReference type="AlphaFoldDB" id="A0A4U1IDW2"/>
<proteinExistence type="inferred from homology"/>
<evidence type="ECO:0000256" key="5">
    <source>
        <dbReference type="PIRSR" id="PIRSR006278-2"/>
    </source>
</evidence>
<evidence type="ECO:0000256" key="3">
    <source>
        <dbReference type="ARBA" id="ARBA00022898"/>
    </source>
</evidence>
<keyword evidence="3 5" id="KW-0663">Pyridoxal phosphate</keyword>
<accession>A0A4U1IDW2</accession>
<dbReference type="SUPFAM" id="SSF53686">
    <property type="entry name" value="Tryptophan synthase beta subunit-like PLP-dependent enzymes"/>
    <property type="match status" value="1"/>
</dbReference>
<evidence type="ECO:0000313" key="7">
    <source>
        <dbReference type="EMBL" id="TKC91839.1"/>
    </source>
</evidence>
<dbReference type="InterPro" id="IPR001926">
    <property type="entry name" value="TrpB-like_PALP"/>
</dbReference>
<keyword evidence="8" id="KW-1185">Reference proteome</keyword>
<comment type="caution">
    <text evidence="7">The sequence shown here is derived from an EMBL/GenBank/DDBJ whole genome shotgun (WGS) entry which is preliminary data.</text>
</comment>
<dbReference type="InterPro" id="IPR036052">
    <property type="entry name" value="TrpB-like_PALP_sf"/>
</dbReference>
<evidence type="ECO:0000256" key="2">
    <source>
        <dbReference type="ARBA" id="ARBA00008639"/>
    </source>
</evidence>
<dbReference type="PIRSF" id="PIRSF006278">
    <property type="entry name" value="ACCD_DCysDesulf"/>
    <property type="match status" value="1"/>
</dbReference>
<dbReference type="GO" id="GO:0019148">
    <property type="term" value="F:D-cysteine desulfhydrase activity"/>
    <property type="evidence" value="ECO:0007669"/>
    <property type="project" value="TreeGrafter"/>
</dbReference>
<name>A0A4U1IDW2_9BURK</name>
<feature type="modified residue" description="N6-(pyridoxal phosphate)lysine" evidence="5">
    <location>
        <position position="50"/>
    </location>
</feature>
<protein>
    <submittedName>
        <fullName evidence="7">D-cysteine desulfhydrase family protein</fullName>
    </submittedName>
</protein>
<feature type="active site" description="Nucleophile" evidence="4">
    <location>
        <position position="77"/>
    </location>
</feature>
<evidence type="ECO:0000259" key="6">
    <source>
        <dbReference type="Pfam" id="PF00291"/>
    </source>
</evidence>
<dbReference type="EMBL" id="SWJE01000002">
    <property type="protein sequence ID" value="TKC91839.1"/>
    <property type="molecule type" value="Genomic_DNA"/>
</dbReference>
<gene>
    <name evidence="7" type="ORF">FAZ69_03345</name>
</gene>